<dbReference type="InterPro" id="IPR036890">
    <property type="entry name" value="HATPase_C_sf"/>
</dbReference>
<dbReference type="InterPro" id="IPR001638">
    <property type="entry name" value="Solute-binding_3/MltF_N"/>
</dbReference>
<evidence type="ECO:0000256" key="2">
    <source>
        <dbReference type="ARBA" id="ARBA00012438"/>
    </source>
</evidence>
<keyword evidence="5 11" id="KW-0418">Kinase</keyword>
<protein>
    <recommendedName>
        <fullName evidence="2">histidine kinase</fullName>
        <ecNumber evidence="2">2.7.13.3</ecNumber>
    </recommendedName>
</protein>
<reference evidence="11 12" key="1">
    <citation type="submission" date="2016-11" db="EMBL/GenBank/DDBJ databases">
        <authorList>
            <person name="Jaros S."/>
            <person name="Januszkiewicz K."/>
            <person name="Wedrychowicz H."/>
        </authorList>
    </citation>
    <scope>NUCLEOTIDE SEQUENCE [LARGE SCALE GENOMIC DNA]</scope>
    <source>
        <strain evidence="11 12">KHT3</strain>
    </source>
</reference>
<evidence type="ECO:0000256" key="4">
    <source>
        <dbReference type="ARBA" id="ARBA00022679"/>
    </source>
</evidence>
<dbReference type="EC" id="2.7.13.3" evidence="2"/>
<dbReference type="CDD" id="cd00082">
    <property type="entry name" value="HisKA"/>
    <property type="match status" value="1"/>
</dbReference>
<name>A0A1M6VPV9_XYLRU</name>
<dbReference type="Proteomes" id="UP000184130">
    <property type="component" value="Unassembled WGS sequence"/>
</dbReference>
<dbReference type="PROSITE" id="PS50109">
    <property type="entry name" value="HIS_KIN"/>
    <property type="match status" value="1"/>
</dbReference>
<evidence type="ECO:0000313" key="12">
    <source>
        <dbReference type="Proteomes" id="UP000184130"/>
    </source>
</evidence>
<dbReference type="GO" id="GO:0000155">
    <property type="term" value="F:phosphorelay sensor kinase activity"/>
    <property type="evidence" value="ECO:0007669"/>
    <property type="project" value="InterPro"/>
</dbReference>
<feature type="chain" id="PRO_5009921761" description="histidine kinase" evidence="8">
    <location>
        <begin position="26"/>
        <end position="917"/>
    </location>
</feature>
<dbReference type="Gene3D" id="3.40.190.10">
    <property type="entry name" value="Periplasmic binding protein-like II"/>
    <property type="match status" value="2"/>
</dbReference>
<dbReference type="PANTHER" id="PTHR43711:SF31">
    <property type="entry name" value="HISTIDINE KINASE"/>
    <property type="match status" value="1"/>
</dbReference>
<feature type="domain" description="PAC" evidence="10">
    <location>
        <begin position="632"/>
        <end position="684"/>
    </location>
</feature>
<organism evidence="11 12">
    <name type="scientific">Xylanibacter ruminicola</name>
    <name type="common">Prevotella ruminicola</name>
    <dbReference type="NCBI Taxonomy" id="839"/>
    <lineage>
        <taxon>Bacteria</taxon>
        <taxon>Pseudomonadati</taxon>
        <taxon>Bacteroidota</taxon>
        <taxon>Bacteroidia</taxon>
        <taxon>Bacteroidales</taxon>
        <taxon>Prevotellaceae</taxon>
        <taxon>Xylanibacter</taxon>
    </lineage>
</organism>
<keyword evidence="8" id="KW-0732">Signal</keyword>
<proteinExistence type="predicted"/>
<evidence type="ECO:0000256" key="3">
    <source>
        <dbReference type="ARBA" id="ARBA00022553"/>
    </source>
</evidence>
<feature type="domain" description="Histidine kinase" evidence="9">
    <location>
        <begin position="702"/>
        <end position="913"/>
    </location>
</feature>
<dbReference type="InterPro" id="IPR000014">
    <property type="entry name" value="PAS"/>
</dbReference>
<dbReference type="PRINTS" id="PR00344">
    <property type="entry name" value="BCTRLSENSOR"/>
</dbReference>
<dbReference type="Pfam" id="PF02518">
    <property type="entry name" value="HATPase_c"/>
    <property type="match status" value="1"/>
</dbReference>
<dbReference type="PROSITE" id="PS50113">
    <property type="entry name" value="PAC"/>
    <property type="match status" value="1"/>
</dbReference>
<dbReference type="RefSeq" id="WP_073208866.1">
    <property type="nucleotide sequence ID" value="NZ_FRBD01000013.1"/>
</dbReference>
<dbReference type="InterPro" id="IPR050736">
    <property type="entry name" value="Sensor_HK_Regulatory"/>
</dbReference>
<evidence type="ECO:0000256" key="7">
    <source>
        <dbReference type="SAM" id="Phobius"/>
    </source>
</evidence>
<evidence type="ECO:0000256" key="5">
    <source>
        <dbReference type="ARBA" id="ARBA00022777"/>
    </source>
</evidence>
<feature type="transmembrane region" description="Helical" evidence="7">
    <location>
        <begin position="264"/>
        <end position="282"/>
    </location>
</feature>
<dbReference type="SMART" id="SM00387">
    <property type="entry name" value="HATPase_c"/>
    <property type="match status" value="1"/>
</dbReference>
<keyword evidence="7" id="KW-1133">Transmembrane helix</keyword>
<dbReference type="PANTHER" id="PTHR43711">
    <property type="entry name" value="TWO-COMPONENT HISTIDINE KINASE"/>
    <property type="match status" value="1"/>
</dbReference>
<dbReference type="Gene3D" id="1.10.287.130">
    <property type="match status" value="1"/>
</dbReference>
<dbReference type="Pfam" id="PF00512">
    <property type="entry name" value="HisKA"/>
    <property type="match status" value="1"/>
</dbReference>
<sequence>MMTKKIIILAITSLLALCPTQRAEAGYIREYTNEKPLVIVSDWEFPPYEFRNDHGAPDGYNVEVLNLILDKLGIPHKFVMLEWYKCTEAFDNHEADLIHALKFKYEGPEFEYTHNMITYYNVRAIRLRSTRPLRRMSQLTNNDTLTLKRNDYVDLKVNALAQKDFTVEYHAPREALMGIRNGKYKYYMWGEQPLKMKVKELSLEGIEFDETDIPSGELRIIGYDKELIHAIDDLFARLEQSGDIQKIHEKWFHPEHVHNDASPMALFLLVAIIITAIVVLLFSRMMRIRVKKAVEKSLDMNQLMTEALRSGNYYVIEYDIQTQRMRNDYGDMLPKEGLSREEFMKRLPDNEKGKFSEAMRLMSQGQKDLGYLKRRYNKGTEQNPDWRWIEGHAVVEHVDGKPRYVITSFRDFTHEILEERINEEIASKYQNMFSNGLIAMSFYAKDGTLIDVNKRMSELCEFDKEGEEFFRKMNLFEVPLVKGQYQKGDKESFHVCQRMFYPEIGIYKYIEIKVHPTFDDEDELQFYIVTARDMTAERHMYLEQSKHDKEIQKATADIQFYEKQLGYLLENCKMFLWTYDLKEGLIHFSYSGHKSDYTKTLDVFFGGATDEYREDAFREAREAISQAKPYNKTIHFKYTMIEPNPVWYAISGIPKFDEEGNLTKYFGVARNIDKLMEAQQKLKDETKRAEESGKMKAAFLANMTHEIRTPLNAIVGFSDLLPVVEGHDDRMEFIRIIRNNCDMLMRLINDILEASNVGQALAIQPEEVDFAKVFDDICQTLAQRVDEAGVQFIKDNPYDSFVATLDKGRIQQVLTNFTTNAIKYTHEGHIKVGYREQDGGIYFYCEDTGAGIPKDKQNAVFERFVKLNDFVQGTGLGLSICKAIAERCNGKIGVTSEGEGHGSTFWMWTPRNISEKS</sequence>
<dbReference type="InterPro" id="IPR036097">
    <property type="entry name" value="HisK_dim/P_sf"/>
</dbReference>
<dbReference type="EMBL" id="FRBD01000013">
    <property type="protein sequence ID" value="SHK83371.1"/>
    <property type="molecule type" value="Genomic_DNA"/>
</dbReference>
<dbReference type="Pfam" id="PF13426">
    <property type="entry name" value="PAS_9"/>
    <property type="match status" value="2"/>
</dbReference>
<dbReference type="OrthoDB" id="1108921at2"/>
<evidence type="ECO:0000259" key="9">
    <source>
        <dbReference type="PROSITE" id="PS50109"/>
    </source>
</evidence>
<dbReference type="Gene3D" id="3.30.450.20">
    <property type="entry name" value="PAS domain"/>
    <property type="match status" value="1"/>
</dbReference>
<evidence type="ECO:0000256" key="6">
    <source>
        <dbReference type="ARBA" id="ARBA00023012"/>
    </source>
</evidence>
<keyword evidence="3" id="KW-0597">Phosphoprotein</keyword>
<keyword evidence="7" id="KW-0472">Membrane</keyword>
<gene>
    <name evidence="11" type="ORF">SAMN05216463_11384</name>
</gene>
<keyword evidence="4" id="KW-0808">Transferase</keyword>
<dbReference type="InterPro" id="IPR003594">
    <property type="entry name" value="HATPase_dom"/>
</dbReference>
<dbReference type="SMART" id="SM00388">
    <property type="entry name" value="HisKA"/>
    <property type="match status" value="1"/>
</dbReference>
<keyword evidence="7" id="KW-0812">Transmembrane</keyword>
<dbReference type="SUPFAM" id="SSF55874">
    <property type="entry name" value="ATPase domain of HSP90 chaperone/DNA topoisomerase II/histidine kinase"/>
    <property type="match status" value="1"/>
</dbReference>
<feature type="signal peptide" evidence="8">
    <location>
        <begin position="1"/>
        <end position="25"/>
    </location>
</feature>
<dbReference type="Pfam" id="PF00497">
    <property type="entry name" value="SBP_bac_3"/>
    <property type="match status" value="1"/>
</dbReference>
<dbReference type="InterPro" id="IPR004358">
    <property type="entry name" value="Sig_transdc_His_kin-like_C"/>
</dbReference>
<evidence type="ECO:0000256" key="1">
    <source>
        <dbReference type="ARBA" id="ARBA00000085"/>
    </source>
</evidence>
<evidence type="ECO:0000256" key="8">
    <source>
        <dbReference type="SAM" id="SignalP"/>
    </source>
</evidence>
<comment type="catalytic activity">
    <reaction evidence="1">
        <text>ATP + protein L-histidine = ADP + protein N-phospho-L-histidine.</text>
        <dbReference type="EC" id="2.7.13.3"/>
    </reaction>
</comment>
<dbReference type="Gene3D" id="3.30.565.10">
    <property type="entry name" value="Histidine kinase-like ATPase, C-terminal domain"/>
    <property type="match status" value="1"/>
</dbReference>
<evidence type="ECO:0000259" key="10">
    <source>
        <dbReference type="PROSITE" id="PS50113"/>
    </source>
</evidence>
<dbReference type="InterPro" id="IPR003661">
    <property type="entry name" value="HisK_dim/P_dom"/>
</dbReference>
<dbReference type="InterPro" id="IPR005467">
    <property type="entry name" value="His_kinase_dom"/>
</dbReference>
<dbReference type="SUPFAM" id="SSF47384">
    <property type="entry name" value="Homodimeric domain of signal transducing histidine kinase"/>
    <property type="match status" value="1"/>
</dbReference>
<keyword evidence="6" id="KW-0902">Two-component regulatory system</keyword>
<dbReference type="AlphaFoldDB" id="A0A1M6VPV9"/>
<dbReference type="InterPro" id="IPR000700">
    <property type="entry name" value="PAS-assoc_C"/>
</dbReference>
<accession>A0A1M6VPV9</accession>
<dbReference type="SUPFAM" id="SSF53850">
    <property type="entry name" value="Periplasmic binding protein-like II"/>
    <property type="match status" value="1"/>
</dbReference>
<evidence type="ECO:0000313" key="11">
    <source>
        <dbReference type="EMBL" id="SHK83371.1"/>
    </source>
</evidence>